<dbReference type="AlphaFoldDB" id="D2QXK6"/>
<evidence type="ECO:0000313" key="3">
    <source>
        <dbReference type="Proteomes" id="UP000001887"/>
    </source>
</evidence>
<reference evidence="2 3" key="1">
    <citation type="journal article" date="2009" name="Stand. Genomic Sci.">
        <title>Complete genome sequence of Pirellula staleyi type strain (ATCC 27377).</title>
        <authorList>
            <person name="Clum A."/>
            <person name="Tindall B.J."/>
            <person name="Sikorski J."/>
            <person name="Ivanova N."/>
            <person name="Mavrommatis K."/>
            <person name="Lucas S."/>
            <person name="Glavina del Rio T."/>
            <person name="Nolan M."/>
            <person name="Chen F."/>
            <person name="Tice H."/>
            <person name="Pitluck S."/>
            <person name="Cheng J.F."/>
            <person name="Chertkov O."/>
            <person name="Brettin T."/>
            <person name="Han C."/>
            <person name="Detter J.C."/>
            <person name="Kuske C."/>
            <person name="Bruce D."/>
            <person name="Goodwin L."/>
            <person name="Ovchinikova G."/>
            <person name="Pati A."/>
            <person name="Mikhailova N."/>
            <person name="Chen A."/>
            <person name="Palaniappan K."/>
            <person name="Land M."/>
            <person name="Hauser L."/>
            <person name="Chang Y.J."/>
            <person name="Jeffries C.D."/>
            <person name="Chain P."/>
            <person name="Rohde M."/>
            <person name="Goker M."/>
            <person name="Bristow J."/>
            <person name="Eisen J.A."/>
            <person name="Markowitz V."/>
            <person name="Hugenholtz P."/>
            <person name="Kyrpides N.C."/>
            <person name="Klenk H.P."/>
            <person name="Lapidus A."/>
        </authorList>
    </citation>
    <scope>NUCLEOTIDE SEQUENCE [LARGE SCALE GENOMIC DNA]</scope>
    <source>
        <strain evidence="3">ATCC 27377 / DSM 6068 / ICPB 4128</strain>
    </source>
</reference>
<dbReference type="InterPro" id="IPR052026">
    <property type="entry name" value="ExeA_AAA_ATPase_DNA-bind"/>
</dbReference>
<dbReference type="Gene3D" id="3.40.50.300">
    <property type="entry name" value="P-loop containing nucleotide triphosphate hydrolases"/>
    <property type="match status" value="1"/>
</dbReference>
<dbReference type="SMART" id="SM00382">
    <property type="entry name" value="AAA"/>
    <property type="match status" value="1"/>
</dbReference>
<feature type="domain" description="AAA+ ATPase" evidence="1">
    <location>
        <begin position="42"/>
        <end position="177"/>
    </location>
</feature>
<dbReference type="PANTHER" id="PTHR35894:SF1">
    <property type="entry name" value="PHOSPHORIBULOKINASE _ URIDINE KINASE FAMILY"/>
    <property type="match status" value="1"/>
</dbReference>
<dbReference type="STRING" id="530564.Psta_1516"/>
<dbReference type="Pfam" id="PF13401">
    <property type="entry name" value="AAA_22"/>
    <property type="match status" value="1"/>
</dbReference>
<proteinExistence type="predicted"/>
<dbReference type="GO" id="GO:0016887">
    <property type="term" value="F:ATP hydrolysis activity"/>
    <property type="evidence" value="ECO:0007669"/>
    <property type="project" value="InterPro"/>
</dbReference>
<dbReference type="PANTHER" id="PTHR35894">
    <property type="entry name" value="GENERAL SECRETION PATHWAY PROTEIN A-RELATED"/>
    <property type="match status" value="1"/>
</dbReference>
<dbReference type="InterPro" id="IPR049945">
    <property type="entry name" value="AAA_22"/>
</dbReference>
<dbReference type="Proteomes" id="UP000001887">
    <property type="component" value="Chromosome"/>
</dbReference>
<dbReference type="HOGENOM" id="CLU_024125_3_0_0"/>
<accession>D2QXK6</accession>
<dbReference type="KEGG" id="psl:Psta_1516"/>
<organism evidence="2 3">
    <name type="scientific">Pirellula staleyi (strain ATCC 27377 / DSM 6068 / ICPB 4128)</name>
    <name type="common">Pirella staleyi</name>
    <dbReference type="NCBI Taxonomy" id="530564"/>
    <lineage>
        <taxon>Bacteria</taxon>
        <taxon>Pseudomonadati</taxon>
        <taxon>Planctomycetota</taxon>
        <taxon>Planctomycetia</taxon>
        <taxon>Pirellulales</taxon>
        <taxon>Pirellulaceae</taxon>
        <taxon>Pirellula</taxon>
    </lineage>
</organism>
<evidence type="ECO:0000313" key="2">
    <source>
        <dbReference type="EMBL" id="ADB16191.1"/>
    </source>
</evidence>
<dbReference type="EMBL" id="CP001848">
    <property type="protein sequence ID" value="ADB16191.1"/>
    <property type="molecule type" value="Genomic_DNA"/>
</dbReference>
<dbReference type="SUPFAM" id="SSF52540">
    <property type="entry name" value="P-loop containing nucleoside triphosphate hydrolases"/>
    <property type="match status" value="1"/>
</dbReference>
<dbReference type="OrthoDB" id="9783370at2"/>
<gene>
    <name evidence="2" type="ordered locus">Psta_1516</name>
</gene>
<dbReference type="eggNOG" id="COG3267">
    <property type="taxonomic scope" value="Bacteria"/>
</dbReference>
<name>D2QXK6_PIRSD</name>
<sequence length="274" mass="30296">MYQAYWQLAAKPFEPFGDPRFYYPSDSQQGAILKLRYAIENRRQGAVLAGGCGLGKTMLAQAILRQLSDSFAPRVQLVFPQFSTGELLAYLADQLTGSRLSSTSPAALDASLSRIETRLIENAKSQKHAVIVVDEAHLLRDTSALETIRLLMNLEYHSQPLATFILVGQTSLLLAIEQMPDLEERLAVKCLVRRFSLAETMAYVQHRLSAAGCQRAIFEDEAIESVHHLTQGIPRRINRLCDLALLVGFAEELPAISAEHIESVSTELASAIAE</sequence>
<protein>
    <submittedName>
        <fullName evidence="2">AAA ATPase</fullName>
    </submittedName>
</protein>
<dbReference type="CDD" id="cd00009">
    <property type="entry name" value="AAA"/>
    <property type="match status" value="1"/>
</dbReference>
<keyword evidence="3" id="KW-1185">Reference proteome</keyword>
<dbReference type="InterPro" id="IPR003593">
    <property type="entry name" value="AAA+_ATPase"/>
</dbReference>
<evidence type="ECO:0000259" key="1">
    <source>
        <dbReference type="SMART" id="SM00382"/>
    </source>
</evidence>
<dbReference type="InterPro" id="IPR027417">
    <property type="entry name" value="P-loop_NTPase"/>
</dbReference>